<dbReference type="EMBL" id="JAUCMV010000001">
    <property type="protein sequence ID" value="KAK0425099.1"/>
    <property type="molecule type" value="Genomic_DNA"/>
</dbReference>
<dbReference type="AlphaFoldDB" id="A0AA39IKM5"/>
<sequence length="140" mass="16346">MPGVCQKIIELFDYYSNEWIDNPLGLDFVNLYDMTEGTRTTNHAEAYHTTFQNVHHAEETRIRDVLLLRIESRPRHPTAIANDEKLQEARRRLEDVLESGASVEEFWEFVEKYLTRVGAVIGYNVQRDQDTSEKLLTTQS</sequence>
<reference evidence="1" key="1">
    <citation type="submission" date="2023-06" db="EMBL/GenBank/DDBJ databases">
        <title>Genomic analysis of the entomopathogenic nematode Steinernema hermaphroditum.</title>
        <authorList>
            <person name="Schwarz E.M."/>
            <person name="Heppert J.K."/>
            <person name="Baniya A."/>
            <person name="Schwartz H.T."/>
            <person name="Tan C.-H."/>
            <person name="Antoshechkin I."/>
            <person name="Sternberg P.W."/>
            <person name="Goodrich-Blair H."/>
            <person name="Dillman A.R."/>
        </authorList>
    </citation>
    <scope>NUCLEOTIDE SEQUENCE</scope>
    <source>
        <strain evidence="1">PS9179</strain>
        <tissue evidence="1">Whole animal</tissue>
    </source>
</reference>
<dbReference type="Proteomes" id="UP001175271">
    <property type="component" value="Unassembled WGS sequence"/>
</dbReference>
<evidence type="ECO:0000313" key="2">
    <source>
        <dbReference type="Proteomes" id="UP001175271"/>
    </source>
</evidence>
<comment type="caution">
    <text evidence="1">The sequence shown here is derived from an EMBL/GenBank/DDBJ whole genome shotgun (WGS) entry which is preliminary data.</text>
</comment>
<organism evidence="1 2">
    <name type="scientific">Steinernema hermaphroditum</name>
    <dbReference type="NCBI Taxonomy" id="289476"/>
    <lineage>
        <taxon>Eukaryota</taxon>
        <taxon>Metazoa</taxon>
        <taxon>Ecdysozoa</taxon>
        <taxon>Nematoda</taxon>
        <taxon>Chromadorea</taxon>
        <taxon>Rhabditida</taxon>
        <taxon>Tylenchina</taxon>
        <taxon>Panagrolaimomorpha</taxon>
        <taxon>Strongyloidoidea</taxon>
        <taxon>Steinernematidae</taxon>
        <taxon>Steinernema</taxon>
    </lineage>
</organism>
<name>A0AA39IKM5_9BILA</name>
<evidence type="ECO:0000313" key="1">
    <source>
        <dbReference type="EMBL" id="KAK0425099.1"/>
    </source>
</evidence>
<gene>
    <name evidence="1" type="ORF">QR680_009030</name>
</gene>
<proteinExistence type="predicted"/>
<accession>A0AA39IKM5</accession>
<protein>
    <submittedName>
        <fullName evidence="1">Uncharacterized protein</fullName>
    </submittedName>
</protein>
<keyword evidence="2" id="KW-1185">Reference proteome</keyword>